<protein>
    <submittedName>
        <fullName evidence="2">Uncharacterized protein</fullName>
    </submittedName>
</protein>
<proteinExistence type="predicted"/>
<name>A0ABN8MGG4_9CNID</name>
<keyword evidence="3" id="KW-1185">Reference proteome</keyword>
<feature type="signal peptide" evidence="1">
    <location>
        <begin position="1"/>
        <end position="24"/>
    </location>
</feature>
<organism evidence="2 3">
    <name type="scientific">Porites evermanni</name>
    <dbReference type="NCBI Taxonomy" id="104178"/>
    <lineage>
        <taxon>Eukaryota</taxon>
        <taxon>Metazoa</taxon>
        <taxon>Cnidaria</taxon>
        <taxon>Anthozoa</taxon>
        <taxon>Hexacorallia</taxon>
        <taxon>Scleractinia</taxon>
        <taxon>Fungiina</taxon>
        <taxon>Poritidae</taxon>
        <taxon>Porites</taxon>
    </lineage>
</organism>
<dbReference type="EMBL" id="CALNXI010000501">
    <property type="protein sequence ID" value="CAH3028280.1"/>
    <property type="molecule type" value="Genomic_DNA"/>
</dbReference>
<sequence length="138" mass="16004">MPIVQVKALLVLAVALFAFYLTEAKLRKLGCYNDSSEKRAMPVLIANFRRSDIDWNDLRRSVITNCKELTKERGYKCFGIQFYAECWSGEEACAEYKRYGESQQCFCSGDDYKKHKKYEPCKDPVGGEYANFVYEIDD</sequence>
<reference evidence="2 3" key="1">
    <citation type="submission" date="2022-05" db="EMBL/GenBank/DDBJ databases">
        <authorList>
            <consortium name="Genoscope - CEA"/>
            <person name="William W."/>
        </authorList>
    </citation>
    <scope>NUCLEOTIDE SEQUENCE [LARGE SCALE GENOMIC DNA]</scope>
</reference>
<evidence type="ECO:0000256" key="1">
    <source>
        <dbReference type="SAM" id="SignalP"/>
    </source>
</evidence>
<comment type="caution">
    <text evidence="2">The sequence shown here is derived from an EMBL/GenBank/DDBJ whole genome shotgun (WGS) entry which is preliminary data.</text>
</comment>
<dbReference type="Proteomes" id="UP001159427">
    <property type="component" value="Unassembled WGS sequence"/>
</dbReference>
<accession>A0ABN8MGG4</accession>
<evidence type="ECO:0000313" key="3">
    <source>
        <dbReference type="Proteomes" id="UP001159427"/>
    </source>
</evidence>
<gene>
    <name evidence="2" type="ORF">PEVE_00033699</name>
</gene>
<keyword evidence="1" id="KW-0732">Signal</keyword>
<evidence type="ECO:0000313" key="2">
    <source>
        <dbReference type="EMBL" id="CAH3028280.1"/>
    </source>
</evidence>
<feature type="chain" id="PRO_5046098170" evidence="1">
    <location>
        <begin position="25"/>
        <end position="138"/>
    </location>
</feature>